<dbReference type="GO" id="GO:0008237">
    <property type="term" value="F:metallopeptidase activity"/>
    <property type="evidence" value="ECO:0007669"/>
    <property type="project" value="UniProtKB-KW"/>
</dbReference>
<dbReference type="Proteomes" id="UP000697710">
    <property type="component" value="Unassembled WGS sequence"/>
</dbReference>
<feature type="domain" description="CAAX prenyl protease 2/Lysostaphin resistance protein A-like" evidence="2">
    <location>
        <begin position="155"/>
        <end position="246"/>
    </location>
</feature>
<name>A0A956LW29_UNCEI</name>
<feature type="transmembrane region" description="Helical" evidence="1">
    <location>
        <begin position="52"/>
        <end position="69"/>
    </location>
</feature>
<keyword evidence="3" id="KW-0482">Metalloprotease</keyword>
<dbReference type="InterPro" id="IPR003675">
    <property type="entry name" value="Rce1/LyrA-like_dom"/>
</dbReference>
<keyword evidence="1" id="KW-0472">Membrane</keyword>
<reference evidence="3" key="2">
    <citation type="journal article" date="2021" name="Microbiome">
        <title>Successional dynamics and alternative stable states in a saline activated sludge microbial community over 9 years.</title>
        <authorList>
            <person name="Wang Y."/>
            <person name="Ye J."/>
            <person name="Ju F."/>
            <person name="Liu L."/>
            <person name="Boyd J.A."/>
            <person name="Deng Y."/>
            <person name="Parks D.H."/>
            <person name="Jiang X."/>
            <person name="Yin X."/>
            <person name="Woodcroft B.J."/>
            <person name="Tyson G.W."/>
            <person name="Hugenholtz P."/>
            <person name="Polz M.F."/>
            <person name="Zhang T."/>
        </authorList>
    </citation>
    <scope>NUCLEOTIDE SEQUENCE</scope>
    <source>
        <strain evidence="3">HKST-UBA01</strain>
    </source>
</reference>
<reference evidence="3" key="1">
    <citation type="submission" date="2020-04" db="EMBL/GenBank/DDBJ databases">
        <authorList>
            <person name="Zhang T."/>
        </authorList>
    </citation>
    <scope>NUCLEOTIDE SEQUENCE</scope>
    <source>
        <strain evidence="3">HKST-UBA01</strain>
    </source>
</reference>
<organism evidence="3 4">
    <name type="scientific">Eiseniibacteriota bacterium</name>
    <dbReference type="NCBI Taxonomy" id="2212470"/>
    <lineage>
        <taxon>Bacteria</taxon>
        <taxon>Candidatus Eiseniibacteriota</taxon>
    </lineage>
</organism>
<feature type="transmembrane region" description="Helical" evidence="1">
    <location>
        <begin position="116"/>
        <end position="136"/>
    </location>
</feature>
<keyword evidence="1" id="KW-0812">Transmembrane</keyword>
<dbReference type="Pfam" id="PF02517">
    <property type="entry name" value="Rce1-like"/>
    <property type="match status" value="1"/>
</dbReference>
<sequence>MRITRRDWNLLLFSAATIVLLALERPVPGVILWLGAFFFVLRDPEPAYRRRLGLLLGVILLLSFAPIHTDTSTPHFLSLGAFFLVAILIPTLVFARTDPGVIDYRLWPRKFRWIDLVYVAIAIPLAYLVVQLYFFHANPWMPTHWYLPPVYDDEKVWRLVVGLNGVGIWDELFFVNIVFATLRSLHDYRRANLAQAVVYTSVLYNMAFTGIGPIVVYAFALTQGSMYEQSRNLFYVLLVHLIVDAFLLEAIIRFYYPGHGAFHWF</sequence>
<feature type="transmembrane region" description="Helical" evidence="1">
    <location>
        <begin position="233"/>
        <end position="256"/>
    </location>
</feature>
<dbReference type="EMBL" id="JAGQHR010000041">
    <property type="protein sequence ID" value="MCA9726544.1"/>
    <property type="molecule type" value="Genomic_DNA"/>
</dbReference>
<evidence type="ECO:0000313" key="3">
    <source>
        <dbReference type="EMBL" id="MCA9726544.1"/>
    </source>
</evidence>
<keyword evidence="3" id="KW-0378">Hydrolase</keyword>
<proteinExistence type="predicted"/>
<keyword evidence="3" id="KW-0645">Protease</keyword>
<dbReference type="AlphaFoldDB" id="A0A956LW29"/>
<evidence type="ECO:0000313" key="4">
    <source>
        <dbReference type="Proteomes" id="UP000697710"/>
    </source>
</evidence>
<comment type="caution">
    <text evidence="3">The sequence shown here is derived from an EMBL/GenBank/DDBJ whole genome shotgun (WGS) entry which is preliminary data.</text>
</comment>
<dbReference type="EC" id="3.4.24.-" evidence="3"/>
<accession>A0A956LW29</accession>
<evidence type="ECO:0000259" key="2">
    <source>
        <dbReference type="Pfam" id="PF02517"/>
    </source>
</evidence>
<dbReference type="GO" id="GO:0080120">
    <property type="term" value="P:CAAX-box protein maturation"/>
    <property type="evidence" value="ECO:0007669"/>
    <property type="project" value="UniProtKB-ARBA"/>
</dbReference>
<evidence type="ECO:0000256" key="1">
    <source>
        <dbReference type="SAM" id="Phobius"/>
    </source>
</evidence>
<feature type="transmembrane region" description="Helical" evidence="1">
    <location>
        <begin position="156"/>
        <end position="182"/>
    </location>
</feature>
<feature type="transmembrane region" description="Helical" evidence="1">
    <location>
        <begin position="75"/>
        <end position="95"/>
    </location>
</feature>
<protein>
    <submittedName>
        <fullName evidence="3">CPBP family intramembrane metalloprotease</fullName>
        <ecNumber evidence="3">3.4.24.-</ecNumber>
    </submittedName>
</protein>
<dbReference type="GO" id="GO:0004175">
    <property type="term" value="F:endopeptidase activity"/>
    <property type="evidence" value="ECO:0007669"/>
    <property type="project" value="UniProtKB-ARBA"/>
</dbReference>
<keyword evidence="1" id="KW-1133">Transmembrane helix</keyword>
<feature type="transmembrane region" description="Helical" evidence="1">
    <location>
        <begin position="202"/>
        <end position="221"/>
    </location>
</feature>
<gene>
    <name evidence="3" type="ORF">KC729_02610</name>
</gene>